<feature type="binding site" evidence="14">
    <location>
        <begin position="363"/>
        <end position="366"/>
    </location>
    <ligand>
        <name>4-CDP-2-C-methyl-D-erythritol 2-phosphate</name>
        <dbReference type="ChEBI" id="CHEBI:57919"/>
    </ligand>
</feature>
<evidence type="ECO:0000256" key="12">
    <source>
        <dbReference type="ARBA" id="ARBA00023239"/>
    </source>
</evidence>
<feature type="binding site" evidence="14">
    <location>
        <position position="241"/>
    </location>
    <ligand>
        <name>a divalent metal cation</name>
        <dbReference type="ChEBI" id="CHEBI:60240"/>
    </ligand>
</feature>
<dbReference type="Gene3D" id="3.90.550.10">
    <property type="entry name" value="Spore Coat Polysaccharide Biosynthesis Protein SpsA, Chain A"/>
    <property type="match status" value="1"/>
</dbReference>
<dbReference type="HAMAP" id="MF_00108">
    <property type="entry name" value="IspD"/>
    <property type="match status" value="1"/>
</dbReference>
<comment type="caution">
    <text evidence="14">Lacks conserved residue(s) required for the propagation of feature annotation.</text>
</comment>
<dbReference type="AlphaFoldDB" id="A0A5J6N013"/>
<keyword evidence="12 14" id="KW-0456">Lyase</keyword>
<dbReference type="UniPathway" id="UPA00056">
    <property type="reaction ID" value="UER00093"/>
</dbReference>
<evidence type="ECO:0000256" key="13">
    <source>
        <dbReference type="ARBA" id="ARBA00023268"/>
    </source>
</evidence>
<dbReference type="Pfam" id="PF02542">
    <property type="entry name" value="YgbB"/>
    <property type="match status" value="1"/>
</dbReference>
<dbReference type="KEGG" id="hadh:FRZ61_22050"/>
<dbReference type="EMBL" id="CP042582">
    <property type="protein sequence ID" value="QEX22275.1"/>
    <property type="molecule type" value="Genomic_DNA"/>
</dbReference>
<feature type="site" description="Transition state stabilizer" evidence="14">
    <location>
        <position position="23"/>
    </location>
</feature>
<evidence type="ECO:0000256" key="9">
    <source>
        <dbReference type="ARBA" id="ARBA00022695"/>
    </source>
</evidence>
<evidence type="ECO:0000256" key="7">
    <source>
        <dbReference type="ARBA" id="ARBA00009789"/>
    </source>
</evidence>
<dbReference type="InterPro" id="IPR036571">
    <property type="entry name" value="MECDP_synthase_sf"/>
</dbReference>
<comment type="similarity">
    <text evidence="6">Belongs to the IspF family.</text>
</comment>
<keyword evidence="9 14" id="KW-0548">Nucleotidyltransferase</keyword>
<comment type="function">
    <text evidence="14">Bifunctional enzyme that catalyzes the formation of 4-diphosphocytidyl-2-C-methyl-D-erythritol from CTP and 2-C-methyl-D-erythritol 4-phosphate (MEP) (IspD), and catalyzes the conversion of 4-diphosphocytidyl-2-C-methyl-D-erythritol 2-phosphate (CDP-ME2P) to 2-C-methyl-D-erythritol 2,4-cyclodiphosphate (ME-CPP) with a corresponding release of cytidine 5-monophosphate (CMP) (IspF).</text>
</comment>
<comment type="catalytic activity">
    <reaction evidence="1 14">
        <text>4-CDP-2-C-methyl-D-erythritol 2-phosphate = 2-C-methyl-D-erythritol 2,4-cyclic diphosphate + CMP</text>
        <dbReference type="Rhea" id="RHEA:23864"/>
        <dbReference type="ChEBI" id="CHEBI:57919"/>
        <dbReference type="ChEBI" id="CHEBI:58483"/>
        <dbReference type="ChEBI" id="CHEBI:60377"/>
        <dbReference type="EC" id="4.6.1.12"/>
    </reaction>
</comment>
<dbReference type="FunFam" id="3.90.550.10:FF:000003">
    <property type="entry name" value="2-C-methyl-D-erythritol 4-phosphate cytidylyltransferase"/>
    <property type="match status" value="1"/>
</dbReference>
<feature type="region of interest" description="2-C-methyl-D-erythritol 2,4-cyclodiphosphate synthase" evidence="14">
    <location>
        <begin position="233"/>
        <end position="389"/>
    </location>
</feature>
<feature type="site" description="Transition state stabilizer" evidence="14">
    <location>
        <position position="16"/>
    </location>
</feature>
<dbReference type="NCBIfam" id="TIGR00151">
    <property type="entry name" value="ispF"/>
    <property type="match status" value="1"/>
</dbReference>
<dbReference type="GO" id="GO:0050518">
    <property type="term" value="F:2-C-methyl-D-erythritol 4-phosphate cytidylyltransferase activity"/>
    <property type="evidence" value="ECO:0007669"/>
    <property type="project" value="UniProtKB-UniRule"/>
</dbReference>
<comment type="pathway">
    <text evidence="5 14">Isoprenoid biosynthesis; isopentenyl diphosphate biosynthesis via DXP pathway; isopentenyl diphosphate from 1-deoxy-D-xylulose 5-phosphate: step 2/6.</text>
</comment>
<dbReference type="PANTHER" id="PTHR43181:SF1">
    <property type="entry name" value="2-C-METHYL-D-ERYTHRITOL 2,4-CYCLODIPHOSPHATE SYNTHASE, CHLOROPLASTIC"/>
    <property type="match status" value="1"/>
</dbReference>
<dbReference type="Proteomes" id="UP000325797">
    <property type="component" value="Chromosome"/>
</dbReference>
<dbReference type="NCBIfam" id="TIGR00453">
    <property type="entry name" value="ispD"/>
    <property type="match status" value="1"/>
</dbReference>
<dbReference type="InterPro" id="IPR020555">
    <property type="entry name" value="MECDP_synthase_CS"/>
</dbReference>
<evidence type="ECO:0000256" key="2">
    <source>
        <dbReference type="ARBA" id="ARBA00001282"/>
    </source>
</evidence>
<feature type="domain" description="2-C-methyl-D-erythritol 2,4-cyclodiphosphate synthase" evidence="15">
    <location>
        <begin position="233"/>
        <end position="385"/>
    </location>
</feature>
<feature type="binding site" evidence="14">
    <location>
        <begin position="239"/>
        <end position="241"/>
    </location>
    <ligand>
        <name>4-CDP-2-C-methyl-D-erythritol 2-phosphate</name>
        <dbReference type="ChEBI" id="CHEBI:57919"/>
    </ligand>
</feature>
<dbReference type="SUPFAM" id="SSF69765">
    <property type="entry name" value="IpsF-like"/>
    <property type="match status" value="1"/>
</dbReference>
<feature type="site" description="Transition state stabilizer" evidence="14">
    <location>
        <position position="265"/>
    </location>
</feature>
<dbReference type="HAMAP" id="MF_00107">
    <property type="entry name" value="IspF"/>
    <property type="match status" value="1"/>
</dbReference>
<feature type="binding site" evidence="14">
    <location>
        <begin position="265"/>
        <end position="266"/>
    </location>
    <ligand>
        <name>4-CDP-2-C-methyl-D-erythritol 2-phosphate</name>
        <dbReference type="ChEBI" id="CHEBI:57919"/>
    </ligand>
</feature>
<comment type="catalytic activity">
    <reaction evidence="2 14">
        <text>2-C-methyl-D-erythritol 4-phosphate + CTP + H(+) = 4-CDP-2-C-methyl-D-erythritol + diphosphate</text>
        <dbReference type="Rhea" id="RHEA:13429"/>
        <dbReference type="ChEBI" id="CHEBI:15378"/>
        <dbReference type="ChEBI" id="CHEBI:33019"/>
        <dbReference type="ChEBI" id="CHEBI:37563"/>
        <dbReference type="ChEBI" id="CHEBI:57823"/>
        <dbReference type="ChEBI" id="CHEBI:58262"/>
        <dbReference type="EC" id="2.7.7.60"/>
    </reaction>
</comment>
<comment type="pathway">
    <text evidence="4 14">Isoprenoid biosynthesis; isopentenyl diphosphate biosynthesis via DXP pathway; isopentenyl diphosphate from 1-deoxy-D-xylulose 5-phosphate: step 4/6.</text>
</comment>
<dbReference type="GO" id="GO:0016114">
    <property type="term" value="P:terpenoid biosynthetic process"/>
    <property type="evidence" value="ECO:0007669"/>
    <property type="project" value="InterPro"/>
</dbReference>
<dbReference type="CDD" id="cd02516">
    <property type="entry name" value="CDP-ME_synthetase"/>
    <property type="match status" value="1"/>
</dbReference>
<evidence type="ECO:0000256" key="6">
    <source>
        <dbReference type="ARBA" id="ARBA00008480"/>
    </source>
</evidence>
<evidence type="ECO:0000313" key="16">
    <source>
        <dbReference type="EMBL" id="QEX22275.1"/>
    </source>
</evidence>
<dbReference type="InterPro" id="IPR001228">
    <property type="entry name" value="IspD"/>
</dbReference>
<dbReference type="PROSITE" id="PS01350">
    <property type="entry name" value="ISPF"/>
    <property type="match status" value="1"/>
</dbReference>
<keyword evidence="8 14" id="KW-0808">Transferase</keyword>
<feature type="binding site" evidence="14">
    <location>
        <position position="373"/>
    </location>
    <ligand>
        <name>4-CDP-2-C-methyl-D-erythritol 2-phosphate</name>
        <dbReference type="ChEBI" id="CHEBI:57919"/>
    </ligand>
</feature>
<dbReference type="SUPFAM" id="SSF53448">
    <property type="entry name" value="Nucleotide-diphospho-sugar transferases"/>
    <property type="match status" value="1"/>
</dbReference>
<dbReference type="InterPro" id="IPR026596">
    <property type="entry name" value="IspD/F"/>
</dbReference>
<dbReference type="NCBIfam" id="NF006899">
    <property type="entry name" value="PRK09382.1"/>
    <property type="match status" value="1"/>
</dbReference>
<feature type="binding site" evidence="14">
    <location>
        <position position="273"/>
    </location>
    <ligand>
        <name>a divalent metal cation</name>
        <dbReference type="ChEBI" id="CHEBI:60240"/>
    </ligand>
</feature>
<evidence type="ECO:0000256" key="10">
    <source>
        <dbReference type="ARBA" id="ARBA00022723"/>
    </source>
</evidence>
<feature type="region of interest" description="2-C-methyl-D-erythritol 4-phosphate cytidylyltransferase" evidence="14">
    <location>
        <begin position="1"/>
        <end position="233"/>
    </location>
</feature>
<organism evidence="16 17">
    <name type="scientific">Hypericibacter adhaerens</name>
    <dbReference type="NCBI Taxonomy" id="2602016"/>
    <lineage>
        <taxon>Bacteria</taxon>
        <taxon>Pseudomonadati</taxon>
        <taxon>Pseudomonadota</taxon>
        <taxon>Alphaproteobacteria</taxon>
        <taxon>Rhodospirillales</taxon>
        <taxon>Dongiaceae</taxon>
        <taxon>Hypericibacter</taxon>
    </lineage>
</organism>
<feature type="site" description="Positions MEP for the nucleophilic attack" evidence="14">
    <location>
        <position position="211"/>
    </location>
</feature>
<feature type="binding site" evidence="14">
    <location>
        <begin position="287"/>
        <end position="289"/>
    </location>
    <ligand>
        <name>4-CDP-2-C-methyl-D-erythritol 2-phosphate</name>
        <dbReference type="ChEBI" id="CHEBI:57919"/>
    </ligand>
</feature>
<dbReference type="PANTHER" id="PTHR43181">
    <property type="entry name" value="2-C-METHYL-D-ERYTHRITOL 2,4-CYCLODIPHOSPHATE SYNTHASE, CHLOROPLASTIC"/>
    <property type="match status" value="1"/>
</dbReference>
<gene>
    <name evidence="14 16" type="primary">ispDF</name>
    <name evidence="16" type="ORF">FRZ61_22050</name>
</gene>
<evidence type="ECO:0000259" key="15">
    <source>
        <dbReference type="Pfam" id="PF02542"/>
    </source>
</evidence>
<feature type="binding site" evidence="14">
    <location>
        <position position="239"/>
    </location>
    <ligand>
        <name>a divalent metal cation</name>
        <dbReference type="ChEBI" id="CHEBI:60240"/>
    </ligand>
</feature>
<evidence type="ECO:0000256" key="8">
    <source>
        <dbReference type="ARBA" id="ARBA00022679"/>
    </source>
</evidence>
<dbReference type="EC" id="4.6.1.12" evidence="14"/>
<dbReference type="PROSITE" id="PS01295">
    <property type="entry name" value="ISPD"/>
    <property type="match status" value="1"/>
</dbReference>
<dbReference type="EC" id="2.7.7.60" evidence="14"/>
<protein>
    <recommendedName>
        <fullName evidence="14">Bifunctional enzyme IspD/IspF</fullName>
    </recommendedName>
    <domain>
        <recommendedName>
            <fullName evidence="14">2-C-methyl-D-erythritol 4-phosphate cytidylyltransferase</fullName>
            <ecNumber evidence="14">2.7.7.60</ecNumber>
        </recommendedName>
        <alternativeName>
            <fullName evidence="14">4-diphosphocytidyl-2C-methyl-D-erythritol synthase</fullName>
        </alternativeName>
        <alternativeName>
            <fullName evidence="14">MEP cytidylyltransferase</fullName>
            <shortName evidence="14">MCT</shortName>
        </alternativeName>
    </domain>
    <domain>
        <recommendedName>
            <fullName evidence="14">2-C-methyl-D-erythritol 2,4-cyclodiphosphate synthase</fullName>
            <shortName evidence="14">MECDP-synthase</shortName>
            <shortName evidence="14">MECPP-synthase</shortName>
            <shortName evidence="14">MECPS</shortName>
            <ecNumber evidence="14">4.6.1.12</ecNumber>
        </recommendedName>
    </domain>
</protein>
<accession>A0A5J6N013</accession>
<dbReference type="HAMAP" id="MF_01520">
    <property type="entry name" value="IspDF"/>
    <property type="match status" value="1"/>
</dbReference>
<evidence type="ECO:0000256" key="5">
    <source>
        <dbReference type="ARBA" id="ARBA00004787"/>
    </source>
</evidence>
<dbReference type="InterPro" id="IPR003526">
    <property type="entry name" value="MECDP_synthase"/>
</dbReference>
<feature type="binding site" evidence="14">
    <location>
        <position position="370"/>
    </location>
    <ligand>
        <name>4-CDP-2-C-methyl-D-erythritol 2-phosphate</name>
        <dbReference type="ChEBI" id="CHEBI:57919"/>
    </ligand>
</feature>
<evidence type="ECO:0000256" key="11">
    <source>
        <dbReference type="ARBA" id="ARBA00023229"/>
    </source>
</evidence>
<comment type="cofactor">
    <cofactor evidence="3 14">
        <name>a divalent metal cation</name>
        <dbReference type="ChEBI" id="CHEBI:60240"/>
    </cofactor>
</comment>
<evidence type="ECO:0000256" key="14">
    <source>
        <dbReference type="HAMAP-Rule" id="MF_01520"/>
    </source>
</evidence>
<comment type="similarity">
    <text evidence="7">Belongs to the IspD/TarI cytidylyltransferase family. IspD subfamily.</text>
</comment>
<evidence type="ECO:0000256" key="3">
    <source>
        <dbReference type="ARBA" id="ARBA00001968"/>
    </source>
</evidence>
<feature type="site" description="Positions MEP for the nucleophilic attack" evidence="14">
    <location>
        <position position="157"/>
    </location>
</feature>
<dbReference type="RefSeq" id="WP_151117481.1">
    <property type="nucleotide sequence ID" value="NZ_CP042582.1"/>
</dbReference>
<feature type="site" description="Transition state stabilizer" evidence="14">
    <location>
        <position position="364"/>
    </location>
</feature>
<dbReference type="InterPro" id="IPR029044">
    <property type="entry name" value="Nucleotide-diphossugar_trans"/>
</dbReference>
<dbReference type="Pfam" id="PF01128">
    <property type="entry name" value="IspD"/>
    <property type="match status" value="1"/>
</dbReference>
<name>A0A5J6N013_9PROT</name>
<evidence type="ECO:0000256" key="4">
    <source>
        <dbReference type="ARBA" id="ARBA00004709"/>
    </source>
</evidence>
<comment type="similarity">
    <text evidence="14">In the C-terminal section; belongs to the IspF family.</text>
</comment>
<dbReference type="Gene3D" id="3.30.1330.50">
    <property type="entry name" value="2-C-methyl-D-erythritol 2,4-cyclodiphosphate synthase"/>
    <property type="match status" value="1"/>
</dbReference>
<dbReference type="GO" id="GO:0046872">
    <property type="term" value="F:metal ion binding"/>
    <property type="evidence" value="ECO:0007669"/>
    <property type="project" value="UniProtKB-KW"/>
</dbReference>
<sequence>MSGTVALIVAAGRGARFGGDVPKQYRRLGGRAVLRHAVERLQSHPGIAQVRVVISPDDRARYDEAVAGLGLLPPVAGGATRQQSVRNGLESLIPLKPDAVLIHDAARPFLDAGVIDRVIEGLARAPGAIAALPVVDTIKRAKEAAGATARIETTTSRDRLWRAQTPQGFRFDAILAAHRAAAGTEHTDDAAVAEATGLAVELVMGSEENFKITTEDDLQRAERLLGGGAWEYRSASGYDVHRFAPGDAIMLCGIRVPHSAALEGHSDADVGLHALTDALLGCIGAGDIGQHFPPSDPRWRGADSSKFLAHAGELVAAKGGRIAHLDVTIICERPKVGPHRAAMIERIAQILGLDQGRVSVKATTTEGLGFTGRAEGIAAQATATVALPL</sequence>
<dbReference type="InterPro" id="IPR018294">
    <property type="entry name" value="ISPD_synthase_CS"/>
</dbReference>
<evidence type="ECO:0000256" key="1">
    <source>
        <dbReference type="ARBA" id="ARBA00000200"/>
    </source>
</evidence>
<dbReference type="GO" id="GO:0019288">
    <property type="term" value="P:isopentenyl diphosphate biosynthetic process, methylerythritol 4-phosphate pathway"/>
    <property type="evidence" value="ECO:0007669"/>
    <property type="project" value="UniProtKB-UniRule"/>
</dbReference>
<reference evidence="16 17" key="1">
    <citation type="submission" date="2019-08" db="EMBL/GenBank/DDBJ databases">
        <title>Hyperibacter terrae gen. nov., sp. nov. and Hyperibacter viscosus sp. nov., two new members in the family Rhodospirillaceae isolated from the rhizosphere of Hypericum perforatum.</title>
        <authorList>
            <person name="Noviana Z."/>
        </authorList>
    </citation>
    <scope>NUCLEOTIDE SEQUENCE [LARGE SCALE GENOMIC DNA]</scope>
    <source>
        <strain evidence="16 17">R5959</strain>
    </source>
</reference>
<proteinExistence type="inferred from homology"/>
<keyword evidence="11 14" id="KW-0414">Isoprene biosynthesis</keyword>
<evidence type="ECO:0000313" key="17">
    <source>
        <dbReference type="Proteomes" id="UP000325797"/>
    </source>
</evidence>
<dbReference type="OrthoDB" id="9804336at2"/>
<dbReference type="GO" id="GO:0008685">
    <property type="term" value="F:2-C-methyl-D-erythritol 2,4-cyclodiphosphate synthase activity"/>
    <property type="evidence" value="ECO:0007669"/>
    <property type="project" value="UniProtKB-UniRule"/>
</dbReference>
<dbReference type="InterPro" id="IPR034683">
    <property type="entry name" value="IspD/TarI"/>
</dbReference>
<keyword evidence="10 14" id="KW-0479">Metal-binding</keyword>
<keyword evidence="17" id="KW-1185">Reference proteome</keyword>
<dbReference type="CDD" id="cd00554">
    <property type="entry name" value="MECDP_synthase"/>
    <property type="match status" value="1"/>
</dbReference>
<keyword evidence="13 14" id="KW-0511">Multifunctional enzyme</keyword>
<comment type="similarity">
    <text evidence="14">In the N-terminal section; belongs to the IspD/TarI cytidylyltransferase family. IspD subfamily.</text>
</comment>